<proteinExistence type="predicted"/>
<dbReference type="AlphaFoldDB" id="A0A7X9E6N6"/>
<dbReference type="EMBL" id="JAAZNV010000006">
    <property type="protein sequence ID" value="NMB91499.1"/>
    <property type="molecule type" value="Genomic_DNA"/>
</dbReference>
<dbReference type="Pfam" id="PF00534">
    <property type="entry name" value="Glycos_transf_1"/>
    <property type="match status" value="1"/>
</dbReference>
<dbReference type="PANTHER" id="PTHR46401">
    <property type="entry name" value="GLYCOSYLTRANSFERASE WBBK-RELATED"/>
    <property type="match status" value="1"/>
</dbReference>
<name>A0A7X9E6N6_UNCKA</name>
<dbReference type="CDD" id="cd03809">
    <property type="entry name" value="GT4_MtfB-like"/>
    <property type="match status" value="1"/>
</dbReference>
<dbReference type="GO" id="GO:0009103">
    <property type="term" value="P:lipopolysaccharide biosynthetic process"/>
    <property type="evidence" value="ECO:0007669"/>
    <property type="project" value="TreeGrafter"/>
</dbReference>
<organism evidence="3 4">
    <name type="scientific">candidate division WWE3 bacterium</name>
    <dbReference type="NCBI Taxonomy" id="2053526"/>
    <lineage>
        <taxon>Bacteria</taxon>
        <taxon>Katanobacteria</taxon>
    </lineage>
</organism>
<accession>A0A7X9E6N6</accession>
<sequence length="391" mass="45255">MPNKSGEYIIGIDARFYGEAGPGRYAKNIVTHLEKIDHKNKYVIFLRKKGFDLYNPTNPNFTKALAEYNWYSFGEQLGFLFKILKYKLDLFYVPHFNIPILYPKKIVTAIPDLIMHSFSTEKGTTLWKPYYKVKKFVYKIVFWWAIVRSKKVIVPANTVLEDFLKYYPNISKDKYVIAEEGIDPDLKGVDTSNSEEVLDKYGIKKPFILYLSSMYEHKNVPRLVEAFIILINKYGYTGQLVLVGKKDKFSKEIGEKVSNMGLSNKIILPGLQSYVDDKDACCLRKESSIYIFPSLKEGFSLTPMEAQYFGKPCVISDISIHKEVYGDSVLYFNPLSIDDIAEKMNKILHDKDLQQELIDKGYKLTEKYSWDKTAEVTLTVFNNILKNTQSF</sequence>
<comment type="caution">
    <text evidence="3">The sequence shown here is derived from an EMBL/GenBank/DDBJ whole genome shotgun (WGS) entry which is preliminary data.</text>
</comment>
<evidence type="ECO:0000256" key="1">
    <source>
        <dbReference type="ARBA" id="ARBA00022679"/>
    </source>
</evidence>
<gene>
    <name evidence="3" type="ORF">GYA37_01465</name>
</gene>
<feature type="domain" description="Glycosyl transferase family 1" evidence="2">
    <location>
        <begin position="200"/>
        <end position="363"/>
    </location>
</feature>
<dbReference type="GO" id="GO:0016757">
    <property type="term" value="F:glycosyltransferase activity"/>
    <property type="evidence" value="ECO:0007669"/>
    <property type="project" value="InterPro"/>
</dbReference>
<dbReference type="PANTHER" id="PTHR46401:SF2">
    <property type="entry name" value="GLYCOSYLTRANSFERASE WBBK-RELATED"/>
    <property type="match status" value="1"/>
</dbReference>
<reference evidence="3 4" key="1">
    <citation type="journal article" date="2020" name="Biotechnol. Biofuels">
        <title>New insights from the biogas microbiome by comprehensive genome-resolved metagenomics of nearly 1600 species originating from multiple anaerobic digesters.</title>
        <authorList>
            <person name="Campanaro S."/>
            <person name="Treu L."/>
            <person name="Rodriguez-R L.M."/>
            <person name="Kovalovszki A."/>
            <person name="Ziels R.M."/>
            <person name="Maus I."/>
            <person name="Zhu X."/>
            <person name="Kougias P.G."/>
            <person name="Basile A."/>
            <person name="Luo G."/>
            <person name="Schluter A."/>
            <person name="Konstantinidis K.T."/>
            <person name="Angelidaki I."/>
        </authorList>
    </citation>
    <scope>NUCLEOTIDE SEQUENCE [LARGE SCALE GENOMIC DNA]</scope>
    <source>
        <strain evidence="3">AS27yjCOA_202</strain>
    </source>
</reference>
<dbReference type="InterPro" id="IPR001296">
    <property type="entry name" value="Glyco_trans_1"/>
</dbReference>
<dbReference type="SUPFAM" id="SSF53756">
    <property type="entry name" value="UDP-Glycosyltransferase/glycogen phosphorylase"/>
    <property type="match status" value="1"/>
</dbReference>
<protein>
    <submittedName>
        <fullName evidence="3">Glycosyltransferase family 4 protein</fullName>
    </submittedName>
</protein>
<evidence type="ECO:0000313" key="3">
    <source>
        <dbReference type="EMBL" id="NMB91499.1"/>
    </source>
</evidence>
<keyword evidence="1 3" id="KW-0808">Transferase</keyword>
<evidence type="ECO:0000313" key="4">
    <source>
        <dbReference type="Proteomes" id="UP000590542"/>
    </source>
</evidence>
<dbReference type="Proteomes" id="UP000590542">
    <property type="component" value="Unassembled WGS sequence"/>
</dbReference>
<evidence type="ECO:0000259" key="2">
    <source>
        <dbReference type="Pfam" id="PF00534"/>
    </source>
</evidence>
<dbReference type="Gene3D" id="3.40.50.2000">
    <property type="entry name" value="Glycogen Phosphorylase B"/>
    <property type="match status" value="2"/>
</dbReference>